<feature type="repeat" description="ANK" evidence="6">
    <location>
        <begin position="265"/>
        <end position="297"/>
    </location>
</feature>
<dbReference type="PROSITE" id="PS50088">
    <property type="entry name" value="ANK_REPEAT"/>
    <property type="match status" value="6"/>
</dbReference>
<keyword evidence="3 7" id="KW-0863">Zinc-finger</keyword>
<evidence type="ECO:0000313" key="10">
    <source>
        <dbReference type="EMBL" id="KFD58801.1"/>
    </source>
</evidence>
<dbReference type="CDD" id="cd15728">
    <property type="entry name" value="FYVE_ANFY1"/>
    <property type="match status" value="1"/>
</dbReference>
<feature type="repeat" description="ANK" evidence="6">
    <location>
        <begin position="748"/>
        <end position="780"/>
    </location>
</feature>
<dbReference type="Pfam" id="PF12796">
    <property type="entry name" value="Ank_2"/>
    <property type="match status" value="5"/>
</dbReference>
<keyword evidence="2" id="KW-0677">Repeat</keyword>
<feature type="repeat" description="ANK" evidence="6">
    <location>
        <begin position="781"/>
        <end position="814"/>
    </location>
</feature>
<dbReference type="SUPFAM" id="SSF57903">
    <property type="entry name" value="FYVE/PHD zinc finger"/>
    <property type="match status" value="1"/>
</dbReference>
<dbReference type="AlphaFoldDB" id="A0A085NRJ0"/>
<evidence type="ECO:0000256" key="1">
    <source>
        <dbReference type="ARBA" id="ARBA00022723"/>
    </source>
</evidence>
<dbReference type="SUPFAM" id="SSF48403">
    <property type="entry name" value="Ankyrin repeat"/>
    <property type="match status" value="4"/>
</dbReference>
<dbReference type="SMART" id="SM00248">
    <property type="entry name" value="ANK"/>
    <property type="match status" value="19"/>
</dbReference>
<feature type="domain" description="FYVE-type" evidence="9">
    <location>
        <begin position="1110"/>
        <end position="1170"/>
    </location>
</feature>
<feature type="repeat" description="ANK" evidence="6">
    <location>
        <begin position="929"/>
        <end position="961"/>
    </location>
</feature>
<dbReference type="FunFam" id="3.30.40.10:FF:000104">
    <property type="entry name" value="Ankyrin repeat and FYVE domain-containing 1"/>
    <property type="match status" value="1"/>
</dbReference>
<dbReference type="PROSITE" id="PS50297">
    <property type="entry name" value="ANK_REP_REGION"/>
    <property type="match status" value="4"/>
</dbReference>
<organism evidence="11">
    <name type="scientific">Trichuris suis</name>
    <name type="common">pig whipworm</name>
    <dbReference type="NCBI Taxonomy" id="68888"/>
    <lineage>
        <taxon>Eukaryota</taxon>
        <taxon>Metazoa</taxon>
        <taxon>Ecdysozoa</taxon>
        <taxon>Nematoda</taxon>
        <taxon>Enoplea</taxon>
        <taxon>Dorylaimia</taxon>
        <taxon>Trichinellida</taxon>
        <taxon>Trichuridae</taxon>
        <taxon>Trichuris</taxon>
    </lineage>
</organism>
<dbReference type="InterPro" id="IPR000210">
    <property type="entry name" value="BTB/POZ_dom"/>
</dbReference>
<dbReference type="SMART" id="SM00064">
    <property type="entry name" value="FYVE"/>
    <property type="match status" value="1"/>
</dbReference>
<dbReference type="InterPro" id="IPR000306">
    <property type="entry name" value="Znf_FYVE"/>
</dbReference>
<evidence type="ECO:0000256" key="6">
    <source>
        <dbReference type="PROSITE-ProRule" id="PRU00023"/>
    </source>
</evidence>
<proteinExistence type="predicted"/>
<dbReference type="SUPFAM" id="SSF54695">
    <property type="entry name" value="POZ domain"/>
    <property type="match status" value="1"/>
</dbReference>
<dbReference type="Gene3D" id="3.30.40.10">
    <property type="entry name" value="Zinc/RING finger domain, C3HC4 (zinc finger)"/>
    <property type="match status" value="1"/>
</dbReference>
<feature type="repeat" description="ANK" evidence="6">
    <location>
        <begin position="849"/>
        <end position="881"/>
    </location>
</feature>
<evidence type="ECO:0008006" key="13">
    <source>
        <dbReference type="Google" id="ProtNLM"/>
    </source>
</evidence>
<dbReference type="InterPro" id="IPR011333">
    <property type="entry name" value="SKP1/BTB/POZ_sf"/>
</dbReference>
<dbReference type="InterPro" id="IPR013083">
    <property type="entry name" value="Znf_RING/FYVE/PHD"/>
</dbReference>
<keyword evidence="1" id="KW-0479">Metal-binding</keyword>
<evidence type="ECO:0000256" key="2">
    <source>
        <dbReference type="ARBA" id="ARBA00022737"/>
    </source>
</evidence>
<feature type="repeat" description="ANK" evidence="6">
    <location>
        <begin position="492"/>
        <end position="524"/>
    </location>
</feature>
<dbReference type="PROSITE" id="PS50178">
    <property type="entry name" value="ZF_FYVE"/>
    <property type="match status" value="1"/>
</dbReference>
<evidence type="ECO:0000313" key="11">
    <source>
        <dbReference type="EMBL" id="KFD72086.1"/>
    </source>
</evidence>
<feature type="domain" description="BTB" evidence="8">
    <location>
        <begin position="66"/>
        <end position="128"/>
    </location>
</feature>
<dbReference type="InterPro" id="IPR036770">
    <property type="entry name" value="Ankyrin_rpt-contain_sf"/>
</dbReference>
<keyword evidence="4" id="KW-0862">Zinc</keyword>
<dbReference type="InterPro" id="IPR049764">
    <property type="entry name" value="ANFY1_FYVE"/>
</dbReference>
<dbReference type="SMART" id="SM00225">
    <property type="entry name" value="BTB"/>
    <property type="match status" value="1"/>
</dbReference>
<evidence type="ECO:0000256" key="4">
    <source>
        <dbReference type="ARBA" id="ARBA00022833"/>
    </source>
</evidence>
<keyword evidence="12" id="KW-1185">Reference proteome</keyword>
<dbReference type="EMBL" id="KL367479">
    <property type="protein sequence ID" value="KFD72086.1"/>
    <property type="molecule type" value="Genomic_DNA"/>
</dbReference>
<evidence type="ECO:0000256" key="5">
    <source>
        <dbReference type="ARBA" id="ARBA00023043"/>
    </source>
</evidence>
<accession>A0A085NRJ0</accession>
<evidence type="ECO:0000313" key="12">
    <source>
        <dbReference type="Proteomes" id="UP000030764"/>
    </source>
</evidence>
<dbReference type="EMBL" id="KL363183">
    <property type="protein sequence ID" value="KFD58801.1"/>
    <property type="molecule type" value="Genomic_DNA"/>
</dbReference>
<dbReference type="PROSITE" id="PS50097">
    <property type="entry name" value="BTB"/>
    <property type="match status" value="1"/>
</dbReference>
<dbReference type="InterPro" id="IPR011011">
    <property type="entry name" value="Znf_FYVE_PHD"/>
</dbReference>
<dbReference type="InterPro" id="IPR002110">
    <property type="entry name" value="Ankyrin_rpt"/>
</dbReference>
<dbReference type="Gene3D" id="3.30.710.10">
    <property type="entry name" value="Potassium Channel Kv1.1, Chain A"/>
    <property type="match status" value="1"/>
</dbReference>
<protein>
    <recommendedName>
        <fullName evidence="13">FYVE zinc finger</fullName>
    </recommendedName>
</protein>
<dbReference type="Pfam" id="PF00651">
    <property type="entry name" value="BTB"/>
    <property type="match status" value="1"/>
</dbReference>
<evidence type="ECO:0000259" key="9">
    <source>
        <dbReference type="PROSITE" id="PS50178"/>
    </source>
</evidence>
<gene>
    <name evidence="10" type="ORF">M513_00494</name>
    <name evidence="11" type="ORF">M514_00494</name>
</gene>
<dbReference type="PANTHER" id="PTHR24198:SF191">
    <property type="entry name" value="RABANKYRIN-5-LIKE"/>
    <property type="match status" value="1"/>
</dbReference>
<dbReference type="Gene3D" id="1.25.40.20">
    <property type="entry name" value="Ankyrin repeat-containing domain"/>
    <property type="match status" value="4"/>
</dbReference>
<sequence length="1174" mass="129880">MDKSSFNSLRNEYVNVQSKLLACDHKAEVSQATAPSGEPTEAATFARRLVSTAKELFESEKLRQQTDLTVILDGRKVPCHRFVFVARSDCWSVNNLAKVSTLEFEGLPYDTGHTLLKWVYTDEVDVKLGDWVILDLMHAAKRFKLHQLIQSQFAFYGQSHYRRCERLLIANLNVNNCVKFYKCAMDLNAENLLETTSHYIVSLLNNIPRESFDQLNDSTLHSLLESRFKFPLHAAISLRREDVVRLCVNEHSDRLSSRLAEPNEKGETPLQMALESRQDSIAQCLVDSGADVNSKTVHGVPLIIEFLKKGDYKSCNFLTANATSLDCVDPTDLRSGLHILAAAKCLSSEQACYEDLASYRDLVRRFLAGDVPINSVDKEHNTPLHLAILNRNAVFFSSIVKLSSLNFDMLNERGLPALWYALECPNGDFTFAEELIKRGANFNSIRPTTAVSQLGSSVPGDTLLSMCVKHDLVSAALYLVDKGASVDVPNTEGETALYLACSSGISDLAATLLARGANPNVQRKGDNETPLLVAIRKRHYDVIDVLLKDRKEGSCRLPLLFELTDKRGDNALSLAINSSLYEVADKLISAGCSINSKSADGDLLLTKFIKEDNSAACLYLIEHGCELNEKSANYAAPLIHAVERHLPMVVEALCKAGVDTTTTNDDGESALWIALYLQMEDVASILVKNGMDVDAWVPGPSGCLQTLLHKAIDENNQNAACFLIQSGCNVNALRRENAYGEGRAEAMERQTPLHMAVAWGLSDVVAALIYYGADLNAQDSDGKTPLHVAIINQHLEISERLLQSVHVDMMVRDKAGMTPFAWAVQAKANRMCDLILKRNPQVALHVDSKGYNVLHNAIVNEDYDLFCFLLSVNVDVNVRTQDGDRFSALHVACKGGNELIVRNLRCVSAIRSPGFKLLAGSRINDTNSSKQTALHVAAQFDHAEICSILLANDIDASMIDSERNNGLPQAKHMINRFLKPPHNVFSSSRRCAIRGYGLLHLLGMHSKDNASDILDVIMKLVPEYPVDMLDPDGNTLLLLAYMHGNFALCMGAIKNDACVGITNRQGVSIFNYPSPSPKLLHHLLGIVVFCFLARLTFAAFVDQLIVEPKWAEGDNCTECGAKFGITTRKHHCRHCGRLLCTKCSEHFMPIVKYDLTKSVRVCDVCFDVLKQYAG</sequence>
<evidence type="ECO:0000259" key="8">
    <source>
        <dbReference type="PROSITE" id="PS50097"/>
    </source>
</evidence>
<dbReference type="Proteomes" id="UP000030764">
    <property type="component" value="Unassembled WGS sequence"/>
</dbReference>
<dbReference type="InterPro" id="IPR017455">
    <property type="entry name" value="Znf_FYVE-rel"/>
</dbReference>
<keyword evidence="5 6" id="KW-0040">ANK repeat</keyword>
<dbReference type="Proteomes" id="UP000030758">
    <property type="component" value="Unassembled WGS sequence"/>
</dbReference>
<evidence type="ECO:0000256" key="3">
    <source>
        <dbReference type="ARBA" id="ARBA00022771"/>
    </source>
</evidence>
<reference evidence="11 12" key="1">
    <citation type="journal article" date="2014" name="Nat. Genet.">
        <title>Genome and transcriptome of the porcine whipworm Trichuris suis.</title>
        <authorList>
            <person name="Jex A.R."/>
            <person name="Nejsum P."/>
            <person name="Schwarz E.M."/>
            <person name="Hu L."/>
            <person name="Young N.D."/>
            <person name="Hall R.S."/>
            <person name="Korhonen P.K."/>
            <person name="Liao S."/>
            <person name="Thamsborg S."/>
            <person name="Xia J."/>
            <person name="Xu P."/>
            <person name="Wang S."/>
            <person name="Scheerlinck J.P."/>
            <person name="Hofmann A."/>
            <person name="Sternberg P.W."/>
            <person name="Wang J."/>
            <person name="Gasser R.B."/>
        </authorList>
    </citation>
    <scope>NUCLEOTIDE SEQUENCE [LARGE SCALE GENOMIC DNA]</scope>
    <source>
        <strain evidence="11">DCEP-RM93F</strain>
        <strain evidence="10">DCEP-RM93M</strain>
    </source>
</reference>
<evidence type="ECO:0000256" key="7">
    <source>
        <dbReference type="PROSITE-ProRule" id="PRU00091"/>
    </source>
</evidence>
<dbReference type="Pfam" id="PF01363">
    <property type="entry name" value="FYVE"/>
    <property type="match status" value="1"/>
</dbReference>
<dbReference type="GO" id="GO:0008270">
    <property type="term" value="F:zinc ion binding"/>
    <property type="evidence" value="ECO:0007669"/>
    <property type="project" value="UniProtKB-KW"/>
</dbReference>
<dbReference type="PANTHER" id="PTHR24198">
    <property type="entry name" value="ANKYRIN REPEAT AND PROTEIN KINASE DOMAIN-CONTAINING PROTEIN"/>
    <property type="match status" value="1"/>
</dbReference>
<name>A0A085NRJ0_9BILA</name>